<dbReference type="PROSITE" id="PS00916">
    <property type="entry name" value="PI3_4_KINASE_2"/>
    <property type="match status" value="1"/>
</dbReference>
<feature type="region of interest" description="Disordered" evidence="8">
    <location>
        <begin position="1892"/>
        <end position="1918"/>
    </location>
</feature>
<evidence type="ECO:0000313" key="11">
    <source>
        <dbReference type="EMBL" id="KAJ2866908.1"/>
    </source>
</evidence>
<feature type="domain" description="PIK helical" evidence="10">
    <location>
        <begin position="1552"/>
        <end position="1725"/>
    </location>
</feature>
<sequence>MESLDLHSLILEELSEVLAYTCATPVVDELGSDPAVQRIIAQCPPLPSNDNGGKRVVSRRHENAVLALAKILSQSACSKVRQVLLDRVLSYLDALPGYSYSFSSFGVGGVPTEHWFLESLIARLLACAAQLSELAPVILEHIWKHLNGLVDIIESADLERTAVFALPALLGSMEALEQTAFRFRVSDVLMADALSARLLSPAVTNGIHQSVSESSTGMAAVRRTVSLYLQRGVGLSGNYVLAQFQLVLRAVLESRLAIQLVESGDLKPEVIDRKDPCQLWDLISQLDIQCRVSDGDTHELQSAYTRILAFSMQTYRDTRVLLLQTPLILGATDLMTRSMVATGMSIMYRSLYVGSLACLLLGHLDPDLLSSILEHIRSDAAQRLSSLTVVCFRVLATISAFFPSSRDAIVSAASSFVTSPPECLAEELDDEGRMTEKEEILILPAATTLASCMRLGSGNRQRIVSAIHTLFNALAVNRIGAPAAAVTRRTIRISRNVILALSQLAQLYKDAEVTSLVVSMICAPRFISSPPLVALAIQCAANVATIAQRQVFIDIVGAALKRVTFGKDADDAANTSAGLTLTTLAWNVAARKDVVEDFFCATLRSFIDSSVATALAPKFKRRAVTPLSVYLPIIHTLVSAEGYAIDMEATAEQISLWRNFWFHMVVRGYLTEKSYVAAFGKIYATLAAKSPILVHPSSVNYLETEIEYNSILQREYSDASLANLRQALAPIVSAQSQALLRNVSFPQAAFLLSVYNVEIARAASGNCATVLRYFSNSAVTSSSLLPAIESIADLAIAAYVRETTSKRWSIEASLAGNSSPSDDTVAGAQLAAGPALLPAMAQVRELMVASCHHLVLVSKWAQRFVDKIMRTFPQALLDKSVICTLLELVQLVWKSCKAEQDDQFVPVYWFTSQSLGITLQLPDSIAYRKTLYARFAACAKRWLELVGKAAPMELETLLQVYLSTPCDDDLNYEPHIGHALALEVGNGIKYGMAPSVDSSTAVVALPPNSAPFAYRLGLRDYLRGFIGQGTDVQALKKFLSDIYQLAKENPGMPLPQGEPSMREVVDKMHHATHHLVAAPRVDRELARLLVWVPLTLFDEGLMRATSHMWTTLMVERADIEVLIMVELTIAWTWLIQQHQGLFSQRFEPKSPFAAKMAYTPSDKSARSRGYAIISRALAPHMLLIEFIMQRFDSVKHLPHSNFNVINAILRILQVTFDNLQRITTNALARGPLFMLVHLGFKLLKLGFESSPILETKLRDGLYKIAFRWFALPPRWSFSGSKATLAKEIQVLIDVRHTAKGDTPVLSIVPPQAGRWSATSTVPGAIPPVTSSIASSPGTLGSNALSLTALNPTTVSPLQAPQILLAPPPNQHPNGIHHHHPHLPHPHLSQHLRGLNPLHRHKRHSSKPSAAGHLGTAEYSGATSVTSLSEDDSGTGDLILNMPREQLKRRALRNQSLLLLLLENEICRMATWANPTDQKIGYFPDVTRFARNAEMTESGWQNLVVDAWVADPRLAVQLTQRFSHPAVRRELTSLICKFPGELVREPDALPLLIEQLRAGGGPGQQQLPAATASHGHTSLSKSAMRNSGNGDIVVSLGSAGGMFNNLAAPLTFREQKFLMYWSAVPPITSTAYLASAHSRNPLALQYAMRALECFPVDVTFFYIPQLVQALRHDLSGYVERAIISSAKISQHFAHQIIWNMKANMFKDEESLVADSLKPSLDRVVEQIVDGLSGDDRVYYEKEFSFFGEVTGISGKLKPFIKKSKVEKKRKIDEEMRKIQVEPGVYLPSNPDGTVVDIDYDSGRPLQSHAKAPFMATFIISRPQVSADEVQELLKESERTVTPPGRLDDDEESVSSAALSTSSASEVAASNAISISLPVIEETRSLSAQIELAQSDEQNDNDNVMDNGDEMGASQPLDTGKDIDAEFLSSKLAQTKIQAFRSYGSVISDAPDLIGISSRLAEASVSRPSRDTARSRSATAGATADKSVDPPMRKRNSSSAHLSLARSTTDRSKSDSKRQRDLVVYRLSAIFKVGDDCRQDVLALQLIAVFKNIFTSCGLDLYLFPYRVVATAPGCGVIDVIPNSMSRDQMGREKVNSLSDYFATKYHGVDSIQYQQARSNFVQSLAAYSVLSYLLQFKDRHNGNIMIDDQGHIVHIDFGFILDIAPGGITFESAPFKLTTEYIQVMGGSADAQPYKLFCELCIKAYLASRPYAENIIQIVALMLDSGLPCFKGETTLAKLRGRFQLDKTERDAAQFMAERILDSYENKRTVFYDQFQKATNGIPY</sequence>
<comment type="catalytic activity">
    <reaction evidence="1">
        <text>a 1,2-diacyl-sn-glycero-3-phospho-(1D-myo-inositol) + ATP = a 1,2-diacyl-sn-glycero-3-phospho-(1D-myo-inositol 4-phosphate) + ADP + H(+)</text>
        <dbReference type="Rhea" id="RHEA:19877"/>
        <dbReference type="ChEBI" id="CHEBI:15378"/>
        <dbReference type="ChEBI" id="CHEBI:30616"/>
        <dbReference type="ChEBI" id="CHEBI:57880"/>
        <dbReference type="ChEBI" id="CHEBI:58178"/>
        <dbReference type="ChEBI" id="CHEBI:456216"/>
        <dbReference type="EC" id="2.7.1.67"/>
    </reaction>
</comment>
<dbReference type="Pfam" id="PF00454">
    <property type="entry name" value="PI3_PI4_kinase"/>
    <property type="match status" value="1"/>
</dbReference>
<dbReference type="FunFam" id="3.30.1010.10:FF:000014">
    <property type="entry name" value="Phosphatidylinositol 4-kinase STT4"/>
    <property type="match status" value="1"/>
</dbReference>
<evidence type="ECO:0000256" key="7">
    <source>
        <dbReference type="ARBA" id="ARBA00022840"/>
    </source>
</evidence>
<feature type="compositionally biased region" description="Polar residues" evidence="8">
    <location>
        <begin position="1995"/>
        <end position="2005"/>
    </location>
</feature>
<dbReference type="Gene3D" id="3.30.1010.10">
    <property type="entry name" value="Phosphatidylinositol 3-kinase Catalytic Subunit, Chain A, domain 4"/>
    <property type="match status" value="2"/>
</dbReference>
<gene>
    <name evidence="11" type="primary">STT4</name>
    <name evidence="11" type="ORF">GGH94_001179</name>
</gene>
<dbReference type="Pfam" id="PF00613">
    <property type="entry name" value="PI3Ka"/>
    <property type="match status" value="1"/>
</dbReference>
<dbReference type="Proteomes" id="UP001140074">
    <property type="component" value="Unassembled WGS sequence"/>
</dbReference>
<keyword evidence="5" id="KW-0547">Nucleotide-binding</keyword>
<dbReference type="SUPFAM" id="SSF56112">
    <property type="entry name" value="Protein kinase-like (PK-like)"/>
    <property type="match status" value="1"/>
</dbReference>
<evidence type="ECO:0000256" key="2">
    <source>
        <dbReference type="ARBA" id="ARBA00006209"/>
    </source>
</evidence>
<keyword evidence="12" id="KW-1185">Reference proteome</keyword>
<feature type="domain" description="PI3K/PI4K catalytic" evidence="9">
    <location>
        <begin position="2004"/>
        <end position="2267"/>
    </location>
</feature>
<dbReference type="SMART" id="SM00145">
    <property type="entry name" value="PI3Ka"/>
    <property type="match status" value="1"/>
</dbReference>
<keyword evidence="7" id="KW-0067">ATP-binding</keyword>
<dbReference type="SUPFAM" id="SSF48371">
    <property type="entry name" value="ARM repeat"/>
    <property type="match status" value="1"/>
</dbReference>
<keyword evidence="4 11" id="KW-0808">Transferase</keyword>
<dbReference type="EC" id="2.7.1.67" evidence="3"/>
<dbReference type="GO" id="GO:0046854">
    <property type="term" value="P:phosphatidylinositol phosphate biosynthetic process"/>
    <property type="evidence" value="ECO:0007669"/>
    <property type="project" value="InterPro"/>
</dbReference>
<keyword evidence="6 11" id="KW-0418">Kinase</keyword>
<dbReference type="CDD" id="cd05167">
    <property type="entry name" value="PI4Kc_III_alpha"/>
    <property type="match status" value="1"/>
</dbReference>
<dbReference type="GO" id="GO:0048015">
    <property type="term" value="P:phosphatidylinositol-mediated signaling"/>
    <property type="evidence" value="ECO:0007669"/>
    <property type="project" value="TreeGrafter"/>
</dbReference>
<dbReference type="InterPro" id="IPR036940">
    <property type="entry name" value="PI3/4_kinase_cat_sf"/>
</dbReference>
<feature type="region of interest" description="Disordered" evidence="8">
    <location>
        <begin position="1963"/>
        <end position="2013"/>
    </location>
</feature>
<dbReference type="InterPro" id="IPR015433">
    <property type="entry name" value="PI3/4_kinase"/>
</dbReference>
<evidence type="ECO:0000259" key="10">
    <source>
        <dbReference type="PROSITE" id="PS51545"/>
    </source>
</evidence>
<evidence type="ECO:0000256" key="6">
    <source>
        <dbReference type="ARBA" id="ARBA00022777"/>
    </source>
</evidence>
<dbReference type="InterPro" id="IPR045495">
    <property type="entry name" value="PI4K_N"/>
</dbReference>
<protein>
    <recommendedName>
        <fullName evidence="3">1-phosphatidylinositol 4-kinase</fullName>
        <ecNumber evidence="3">2.7.1.67</ecNumber>
    </recommendedName>
</protein>
<dbReference type="InterPro" id="IPR000403">
    <property type="entry name" value="PI3/4_kinase_cat_dom"/>
</dbReference>
<dbReference type="FunFam" id="1.25.40.70:FF:000011">
    <property type="entry name" value="Phosphatidylinositol 4-kinase alpha"/>
    <property type="match status" value="1"/>
</dbReference>
<dbReference type="InterPro" id="IPR011009">
    <property type="entry name" value="Kinase-like_dom_sf"/>
</dbReference>
<dbReference type="PROSITE" id="PS50290">
    <property type="entry name" value="PI3_4_KINASE_3"/>
    <property type="match status" value="1"/>
</dbReference>
<name>A0A9W8IT07_9FUNG</name>
<evidence type="ECO:0000256" key="8">
    <source>
        <dbReference type="SAM" id="MobiDB-lite"/>
    </source>
</evidence>
<proteinExistence type="inferred from homology"/>
<evidence type="ECO:0000256" key="5">
    <source>
        <dbReference type="ARBA" id="ARBA00022741"/>
    </source>
</evidence>
<feature type="region of interest" description="Disordered" evidence="8">
    <location>
        <begin position="1828"/>
        <end position="1859"/>
    </location>
</feature>
<evidence type="ECO:0000256" key="4">
    <source>
        <dbReference type="ARBA" id="ARBA00022679"/>
    </source>
</evidence>
<dbReference type="Pfam" id="PF19274">
    <property type="entry name" value="PI4K_N"/>
    <property type="match status" value="1"/>
</dbReference>
<organism evidence="11 12">
    <name type="scientific">Coemansia aciculifera</name>
    <dbReference type="NCBI Taxonomy" id="417176"/>
    <lineage>
        <taxon>Eukaryota</taxon>
        <taxon>Fungi</taxon>
        <taxon>Fungi incertae sedis</taxon>
        <taxon>Zoopagomycota</taxon>
        <taxon>Kickxellomycotina</taxon>
        <taxon>Kickxellomycetes</taxon>
        <taxon>Kickxellales</taxon>
        <taxon>Kickxellaceae</taxon>
        <taxon>Coemansia</taxon>
    </lineage>
</organism>
<dbReference type="Gene3D" id="1.25.40.70">
    <property type="entry name" value="Phosphatidylinositol 3-kinase, accessory domain (PIK)"/>
    <property type="match status" value="1"/>
</dbReference>
<dbReference type="PANTHER" id="PTHR10048">
    <property type="entry name" value="PHOSPHATIDYLINOSITOL KINASE"/>
    <property type="match status" value="1"/>
</dbReference>
<dbReference type="FunFam" id="1.10.1070.11:FF:000012">
    <property type="entry name" value="Phosphatidylinositol 4-kinase alpha 1"/>
    <property type="match status" value="1"/>
</dbReference>
<dbReference type="Gene3D" id="1.10.1070.11">
    <property type="entry name" value="Phosphatidylinositol 3-/4-kinase, catalytic domain"/>
    <property type="match status" value="1"/>
</dbReference>
<feature type="compositionally biased region" description="Low complexity" evidence="8">
    <location>
        <begin position="1973"/>
        <end position="1982"/>
    </location>
</feature>
<dbReference type="GO" id="GO:0005524">
    <property type="term" value="F:ATP binding"/>
    <property type="evidence" value="ECO:0007669"/>
    <property type="project" value="UniProtKB-KW"/>
</dbReference>
<evidence type="ECO:0000313" key="12">
    <source>
        <dbReference type="Proteomes" id="UP001140074"/>
    </source>
</evidence>
<feature type="region of interest" description="Disordered" evidence="8">
    <location>
        <begin position="1367"/>
        <end position="1391"/>
    </location>
</feature>
<reference evidence="11" key="1">
    <citation type="submission" date="2022-07" db="EMBL/GenBank/DDBJ databases">
        <title>Phylogenomic reconstructions and comparative analyses of Kickxellomycotina fungi.</title>
        <authorList>
            <person name="Reynolds N.K."/>
            <person name="Stajich J.E."/>
            <person name="Barry K."/>
            <person name="Grigoriev I.V."/>
            <person name="Crous P."/>
            <person name="Smith M.E."/>
        </authorList>
    </citation>
    <scope>NUCLEOTIDE SEQUENCE</scope>
    <source>
        <strain evidence="11">RSA 476</strain>
    </source>
</reference>
<dbReference type="InterPro" id="IPR042236">
    <property type="entry name" value="PI3K_accessory_sf"/>
</dbReference>
<dbReference type="GO" id="GO:0005886">
    <property type="term" value="C:plasma membrane"/>
    <property type="evidence" value="ECO:0007669"/>
    <property type="project" value="TreeGrafter"/>
</dbReference>
<evidence type="ECO:0000256" key="1">
    <source>
        <dbReference type="ARBA" id="ARBA00001686"/>
    </source>
</evidence>
<dbReference type="GO" id="GO:0004430">
    <property type="term" value="F:1-phosphatidylinositol 4-kinase activity"/>
    <property type="evidence" value="ECO:0007669"/>
    <property type="project" value="UniProtKB-EC"/>
</dbReference>
<dbReference type="PROSITE" id="PS51545">
    <property type="entry name" value="PIK_HELICAL"/>
    <property type="match status" value="1"/>
</dbReference>
<feature type="compositionally biased region" description="Basic residues" evidence="8">
    <location>
        <begin position="1374"/>
        <end position="1389"/>
    </location>
</feature>
<comment type="similarity">
    <text evidence="2">Belongs to the PI3/PI4-kinase family. Type III PI4K subfamily.</text>
</comment>
<feature type="region of interest" description="Disordered" evidence="8">
    <location>
        <begin position="1559"/>
        <end position="1583"/>
    </location>
</feature>
<dbReference type="InterPro" id="IPR001263">
    <property type="entry name" value="PI3K_accessory_dom"/>
</dbReference>
<dbReference type="PANTHER" id="PTHR10048:SF15">
    <property type="entry name" value="PHOSPHATIDYLINOSITOL 4-KINASE ALPHA"/>
    <property type="match status" value="1"/>
</dbReference>
<dbReference type="GO" id="GO:0005737">
    <property type="term" value="C:cytoplasm"/>
    <property type="evidence" value="ECO:0007669"/>
    <property type="project" value="TreeGrafter"/>
</dbReference>
<accession>A0A9W8IT07</accession>
<feature type="compositionally biased region" description="Polar residues" evidence="8">
    <location>
        <begin position="1573"/>
        <end position="1583"/>
    </location>
</feature>
<evidence type="ECO:0000259" key="9">
    <source>
        <dbReference type="PROSITE" id="PS50290"/>
    </source>
</evidence>
<dbReference type="InterPro" id="IPR016024">
    <property type="entry name" value="ARM-type_fold"/>
</dbReference>
<dbReference type="InterPro" id="IPR018936">
    <property type="entry name" value="PI3/4_kinase_CS"/>
</dbReference>
<dbReference type="SMART" id="SM00146">
    <property type="entry name" value="PI3Kc"/>
    <property type="match status" value="1"/>
</dbReference>
<dbReference type="PROSITE" id="PS00915">
    <property type="entry name" value="PI3_4_KINASE_1"/>
    <property type="match status" value="1"/>
</dbReference>
<evidence type="ECO:0000256" key="3">
    <source>
        <dbReference type="ARBA" id="ARBA00012169"/>
    </source>
</evidence>
<comment type="caution">
    <text evidence="11">The sequence shown here is derived from an EMBL/GenBank/DDBJ whole genome shotgun (WGS) entry which is preliminary data.</text>
</comment>
<dbReference type="EMBL" id="JANBUY010000028">
    <property type="protein sequence ID" value="KAJ2866908.1"/>
    <property type="molecule type" value="Genomic_DNA"/>
</dbReference>